<dbReference type="GO" id="GO:0019288">
    <property type="term" value="P:isopentenyl diphosphate biosynthetic process, methylerythritol 4-phosphate pathway"/>
    <property type="evidence" value="ECO:0007669"/>
    <property type="project" value="UniProtKB-UniRule"/>
</dbReference>
<protein>
    <recommendedName>
        <fullName evidence="7">2-C-methyl-D-erythritol 4-phosphate cytidylyltransferase</fullName>
        <ecNumber evidence="7">2.7.7.60</ecNumber>
    </recommendedName>
    <alternativeName>
        <fullName evidence="7">4-diphosphocytidyl-2C-methyl-D-erythritol synthase</fullName>
    </alternativeName>
    <alternativeName>
        <fullName evidence="7">MEP cytidylyltransferase</fullName>
        <shortName evidence="7">MCT</shortName>
    </alternativeName>
</protein>
<feature type="site" description="Transition state stabilizer" evidence="7">
    <location>
        <position position="20"/>
    </location>
</feature>
<dbReference type="EC" id="2.7.7.60" evidence="7"/>
<comment type="pathway">
    <text evidence="2 7">Isoprenoid biosynthesis; isopentenyl diphosphate biosynthesis via DXP pathway; isopentenyl diphosphate from 1-deoxy-D-xylulose 5-phosphate: step 2/6.</text>
</comment>
<comment type="catalytic activity">
    <reaction evidence="1 7">
        <text>2-C-methyl-D-erythritol 4-phosphate + CTP + H(+) = 4-CDP-2-C-methyl-D-erythritol + diphosphate</text>
        <dbReference type="Rhea" id="RHEA:13429"/>
        <dbReference type="ChEBI" id="CHEBI:15378"/>
        <dbReference type="ChEBI" id="CHEBI:33019"/>
        <dbReference type="ChEBI" id="CHEBI:37563"/>
        <dbReference type="ChEBI" id="CHEBI:57823"/>
        <dbReference type="ChEBI" id="CHEBI:58262"/>
        <dbReference type="EC" id="2.7.7.60"/>
    </reaction>
</comment>
<feature type="site" description="Positions MEP for the nucleophilic attack" evidence="7">
    <location>
        <position position="159"/>
    </location>
</feature>
<accession>A0A8J6N0Z4</accession>
<name>A0A8J6N0Z4_9DELT</name>
<dbReference type="Proteomes" id="UP000650524">
    <property type="component" value="Unassembled WGS sequence"/>
</dbReference>
<keyword evidence="6 7" id="KW-0414">Isoprene biosynthesis</keyword>
<comment type="function">
    <text evidence="7">Catalyzes the formation of 4-diphosphocytidyl-2-C-methyl-D-erythritol from CTP and 2-C-methyl-D-erythritol 4-phosphate (MEP).</text>
</comment>
<keyword evidence="4 7" id="KW-0808">Transferase</keyword>
<organism evidence="8 9">
    <name type="scientific">Candidatus Desulfacyla euxinica</name>
    <dbReference type="NCBI Taxonomy" id="2841693"/>
    <lineage>
        <taxon>Bacteria</taxon>
        <taxon>Deltaproteobacteria</taxon>
        <taxon>Candidatus Desulfacyla</taxon>
    </lineage>
</organism>
<dbReference type="SUPFAM" id="SSF53448">
    <property type="entry name" value="Nucleotide-diphospho-sugar transferases"/>
    <property type="match status" value="1"/>
</dbReference>
<dbReference type="EMBL" id="JACNJD010000210">
    <property type="protein sequence ID" value="MBC8177449.1"/>
    <property type="molecule type" value="Genomic_DNA"/>
</dbReference>
<sequence length="232" mass="26113">MRKISFKAVAIIPAAGSGIRMESKRAKQFLSLDGKPILALTLEPFQESTVAAVILVVPQNDVEYCKKEIVERFGLTKVKKIVPGGKRRQDSVRLGLEATEGKYDLVLIHDGVRPLIEKALIEKVIKEAIVNRAVITALPARETVKEVNDLGHVVKTYHRERVWMVQTPQAFRYQDILYAHHKALEEGWEEATDDALLVEKSGVTVKVVEGSEKNIKVTTPHDLELARFWLRS</sequence>
<dbReference type="PROSITE" id="PS01295">
    <property type="entry name" value="ISPD"/>
    <property type="match status" value="1"/>
</dbReference>
<dbReference type="Pfam" id="PF01128">
    <property type="entry name" value="IspD"/>
    <property type="match status" value="1"/>
</dbReference>
<feature type="site" description="Positions MEP for the nucleophilic attack" evidence="7">
    <location>
        <position position="216"/>
    </location>
</feature>
<dbReference type="NCBIfam" id="TIGR00453">
    <property type="entry name" value="ispD"/>
    <property type="match status" value="1"/>
</dbReference>
<dbReference type="Gene3D" id="3.90.550.10">
    <property type="entry name" value="Spore Coat Polysaccharide Biosynthesis Protein SpsA, Chain A"/>
    <property type="match status" value="1"/>
</dbReference>
<keyword evidence="5 7" id="KW-0548">Nucleotidyltransferase</keyword>
<dbReference type="GO" id="GO:0050518">
    <property type="term" value="F:2-C-methyl-D-erythritol 4-phosphate cytidylyltransferase activity"/>
    <property type="evidence" value="ECO:0007669"/>
    <property type="project" value="UniProtKB-UniRule"/>
</dbReference>
<evidence type="ECO:0000256" key="1">
    <source>
        <dbReference type="ARBA" id="ARBA00001282"/>
    </source>
</evidence>
<evidence type="ECO:0000313" key="8">
    <source>
        <dbReference type="EMBL" id="MBC8177449.1"/>
    </source>
</evidence>
<comment type="caution">
    <text evidence="8">The sequence shown here is derived from an EMBL/GenBank/DDBJ whole genome shotgun (WGS) entry which is preliminary data.</text>
</comment>
<evidence type="ECO:0000256" key="3">
    <source>
        <dbReference type="ARBA" id="ARBA00009789"/>
    </source>
</evidence>
<feature type="site" description="Transition state stabilizer" evidence="7">
    <location>
        <position position="27"/>
    </location>
</feature>
<dbReference type="PANTHER" id="PTHR32125:SF4">
    <property type="entry name" value="2-C-METHYL-D-ERYTHRITOL 4-PHOSPHATE CYTIDYLYLTRANSFERASE, CHLOROPLASTIC"/>
    <property type="match status" value="1"/>
</dbReference>
<dbReference type="InterPro" id="IPR034683">
    <property type="entry name" value="IspD/TarI"/>
</dbReference>
<dbReference type="InterPro" id="IPR050088">
    <property type="entry name" value="IspD/TarI_cytidylyltransf_bact"/>
</dbReference>
<evidence type="ECO:0000256" key="4">
    <source>
        <dbReference type="ARBA" id="ARBA00022679"/>
    </source>
</evidence>
<dbReference type="UniPathway" id="UPA00056">
    <property type="reaction ID" value="UER00093"/>
</dbReference>
<evidence type="ECO:0000256" key="5">
    <source>
        <dbReference type="ARBA" id="ARBA00022695"/>
    </source>
</evidence>
<comment type="similarity">
    <text evidence="3 7">Belongs to the IspD/TarI cytidylyltransferase family. IspD subfamily.</text>
</comment>
<dbReference type="InterPro" id="IPR001228">
    <property type="entry name" value="IspD"/>
</dbReference>
<proteinExistence type="inferred from homology"/>
<evidence type="ECO:0000256" key="2">
    <source>
        <dbReference type="ARBA" id="ARBA00004787"/>
    </source>
</evidence>
<evidence type="ECO:0000256" key="6">
    <source>
        <dbReference type="ARBA" id="ARBA00023229"/>
    </source>
</evidence>
<dbReference type="FunFam" id="3.90.550.10:FF:000003">
    <property type="entry name" value="2-C-methyl-D-erythritol 4-phosphate cytidylyltransferase"/>
    <property type="match status" value="1"/>
</dbReference>
<dbReference type="AlphaFoldDB" id="A0A8J6N0Z4"/>
<dbReference type="InterPro" id="IPR029044">
    <property type="entry name" value="Nucleotide-diphossugar_trans"/>
</dbReference>
<dbReference type="PANTHER" id="PTHR32125">
    <property type="entry name" value="2-C-METHYL-D-ERYTHRITOL 4-PHOSPHATE CYTIDYLYLTRANSFERASE, CHLOROPLASTIC"/>
    <property type="match status" value="1"/>
</dbReference>
<dbReference type="InterPro" id="IPR018294">
    <property type="entry name" value="ISPD_synthase_CS"/>
</dbReference>
<reference evidence="8 9" key="1">
    <citation type="submission" date="2020-08" db="EMBL/GenBank/DDBJ databases">
        <title>Bridging the membrane lipid divide: bacteria of the FCB group superphylum have the potential to synthesize archaeal ether lipids.</title>
        <authorList>
            <person name="Villanueva L."/>
            <person name="Von Meijenfeldt F.A.B."/>
            <person name="Westbye A.B."/>
            <person name="Yadav S."/>
            <person name="Hopmans E.C."/>
            <person name="Dutilh B.E."/>
            <person name="Sinninghe Damste J.S."/>
        </authorList>
    </citation>
    <scope>NUCLEOTIDE SEQUENCE [LARGE SCALE GENOMIC DNA]</scope>
    <source>
        <strain evidence="8">NIOZ-UU27</strain>
    </source>
</reference>
<gene>
    <name evidence="7 8" type="primary">ispD</name>
    <name evidence="8" type="ORF">H8E19_08595</name>
</gene>
<evidence type="ECO:0000313" key="9">
    <source>
        <dbReference type="Proteomes" id="UP000650524"/>
    </source>
</evidence>
<evidence type="ECO:0000256" key="7">
    <source>
        <dbReference type="HAMAP-Rule" id="MF_00108"/>
    </source>
</evidence>
<dbReference type="CDD" id="cd02516">
    <property type="entry name" value="CDP-ME_synthetase"/>
    <property type="match status" value="1"/>
</dbReference>
<dbReference type="HAMAP" id="MF_00108">
    <property type="entry name" value="IspD"/>
    <property type="match status" value="1"/>
</dbReference>